<evidence type="ECO:0000256" key="9">
    <source>
        <dbReference type="ARBA" id="ARBA00023136"/>
    </source>
</evidence>
<dbReference type="Gene3D" id="1.10.287.770">
    <property type="entry name" value="YojJ-like"/>
    <property type="match status" value="1"/>
</dbReference>
<reference evidence="16" key="2">
    <citation type="submission" date="2025-08" db="UniProtKB">
        <authorList>
            <consortium name="Ensembl"/>
        </authorList>
    </citation>
    <scope>IDENTIFICATION</scope>
</reference>
<dbReference type="FunCoup" id="H3AU95">
    <property type="interactions" value="126"/>
</dbReference>
<keyword evidence="2" id="KW-0813">Transport</keyword>
<evidence type="ECO:0000256" key="6">
    <source>
        <dbReference type="ARBA" id="ARBA00022989"/>
    </source>
</evidence>
<protein>
    <submittedName>
        <fullName evidence="16">Sodium channel epithelial 1 subunit gamma</fullName>
    </submittedName>
</protein>
<keyword evidence="11" id="KW-0739">Sodium transport</keyword>
<dbReference type="InterPro" id="IPR001873">
    <property type="entry name" value="ENaC"/>
</dbReference>
<proteinExistence type="inferred from homology"/>
<dbReference type="Proteomes" id="UP000008672">
    <property type="component" value="Unassembled WGS sequence"/>
</dbReference>
<dbReference type="EMBL" id="AFYH01138183">
    <property type="status" value="NOT_ANNOTATED_CDS"/>
    <property type="molecule type" value="Genomic_DNA"/>
</dbReference>
<dbReference type="AlphaFoldDB" id="H3AU95"/>
<keyword evidence="8" id="KW-0406">Ion transport</keyword>
<dbReference type="PANTHER" id="PTHR11690">
    <property type="entry name" value="AMILORIDE-SENSITIVE SODIUM CHANNEL-RELATED"/>
    <property type="match status" value="1"/>
</dbReference>
<dbReference type="InParanoid" id="H3AU95"/>
<dbReference type="PROSITE" id="PS01206">
    <property type="entry name" value="ASC"/>
    <property type="match status" value="1"/>
</dbReference>
<keyword evidence="9 15" id="KW-0472">Membrane</keyword>
<evidence type="ECO:0000256" key="8">
    <source>
        <dbReference type="ARBA" id="ARBA00023065"/>
    </source>
</evidence>
<evidence type="ECO:0000256" key="12">
    <source>
        <dbReference type="ARBA" id="ARBA00023303"/>
    </source>
</evidence>
<evidence type="ECO:0000313" key="17">
    <source>
        <dbReference type="Proteomes" id="UP000008672"/>
    </source>
</evidence>
<feature type="transmembrane region" description="Helical" evidence="15">
    <location>
        <begin position="57"/>
        <end position="82"/>
    </location>
</feature>
<dbReference type="GeneTree" id="ENSGT00940000160352"/>
<evidence type="ECO:0000256" key="13">
    <source>
        <dbReference type="ARBA" id="ARBA00036239"/>
    </source>
</evidence>
<dbReference type="InterPro" id="IPR020903">
    <property type="entry name" value="ENaC_CS"/>
</dbReference>
<evidence type="ECO:0000256" key="10">
    <source>
        <dbReference type="ARBA" id="ARBA00023157"/>
    </source>
</evidence>
<dbReference type="GO" id="GO:0034706">
    <property type="term" value="C:sodium channel complex"/>
    <property type="evidence" value="ECO:0007669"/>
    <property type="project" value="UniProtKB-ARBA"/>
</dbReference>
<keyword evidence="4" id="KW-1003">Cell membrane</keyword>
<name>H3AU95_LATCH</name>
<keyword evidence="6 15" id="KW-1133">Transmembrane helix</keyword>
<dbReference type="NCBIfam" id="TIGR00859">
    <property type="entry name" value="ENaC"/>
    <property type="match status" value="1"/>
</dbReference>
<dbReference type="FunFam" id="1.10.287.770:FF:000005">
    <property type="entry name" value="Amiloride-sensitive sodium channel subunit gamma"/>
    <property type="match status" value="1"/>
</dbReference>
<keyword evidence="5 15" id="KW-0812">Transmembrane</keyword>
<keyword evidence="12" id="KW-0407">Ion channel</keyword>
<evidence type="ECO:0000256" key="4">
    <source>
        <dbReference type="ARBA" id="ARBA00022475"/>
    </source>
</evidence>
<dbReference type="PANTHER" id="PTHR11690:SF19">
    <property type="entry name" value="AMILORIDE-SENSITIVE SODIUM CHANNEL SUBUNIT GAMMA"/>
    <property type="match status" value="1"/>
</dbReference>
<dbReference type="OMA" id="KKYPNWM"/>
<dbReference type="Pfam" id="PF00858">
    <property type="entry name" value="ASC"/>
    <property type="match status" value="1"/>
</dbReference>
<reference evidence="16" key="3">
    <citation type="submission" date="2025-09" db="UniProtKB">
        <authorList>
            <consortium name="Ensembl"/>
        </authorList>
    </citation>
    <scope>IDENTIFICATION</scope>
</reference>
<evidence type="ECO:0000256" key="5">
    <source>
        <dbReference type="ARBA" id="ARBA00022692"/>
    </source>
</evidence>
<keyword evidence="3" id="KW-0894">Sodium channel</keyword>
<dbReference type="GO" id="GO:0016324">
    <property type="term" value="C:apical plasma membrane"/>
    <property type="evidence" value="ECO:0007669"/>
    <property type="project" value="UniProtKB-SubCell"/>
</dbReference>
<dbReference type="Ensembl" id="ENSLACT00000013312.1">
    <property type="protein sequence ID" value="ENSLACP00000013216.1"/>
    <property type="gene ID" value="ENSLACG00000011637.1"/>
</dbReference>
<evidence type="ECO:0000313" key="16">
    <source>
        <dbReference type="Ensembl" id="ENSLACP00000013216.1"/>
    </source>
</evidence>
<keyword evidence="17" id="KW-1185">Reference proteome</keyword>
<dbReference type="GO" id="GO:0015280">
    <property type="term" value="F:ligand-gated sodium channel activity"/>
    <property type="evidence" value="ECO:0007669"/>
    <property type="project" value="InterPro"/>
</dbReference>
<reference evidence="17" key="1">
    <citation type="submission" date="2011-08" db="EMBL/GenBank/DDBJ databases">
        <title>The draft genome of Latimeria chalumnae.</title>
        <authorList>
            <person name="Di Palma F."/>
            <person name="Alfoldi J."/>
            <person name="Johnson J."/>
            <person name="Berlin A."/>
            <person name="Gnerre S."/>
            <person name="Jaffe D."/>
            <person name="MacCallum I."/>
            <person name="Young S."/>
            <person name="Walker B.J."/>
            <person name="Lander E."/>
            <person name="Lindblad-Toh K."/>
        </authorList>
    </citation>
    <scope>NUCLEOTIDE SEQUENCE [LARGE SCALE GENOMIC DNA]</scope>
    <source>
        <strain evidence="17">Wild caught</strain>
    </source>
</reference>
<evidence type="ECO:0000256" key="2">
    <source>
        <dbReference type="ARBA" id="ARBA00022448"/>
    </source>
</evidence>
<comment type="similarity">
    <text evidence="14">Belongs to the amiloride-sensitive sodium channel (TC 1.A.6) family. SCNN1G subfamily.</text>
</comment>
<dbReference type="eggNOG" id="KOG4294">
    <property type="taxonomic scope" value="Eukaryota"/>
</dbReference>
<evidence type="ECO:0000256" key="15">
    <source>
        <dbReference type="SAM" id="Phobius"/>
    </source>
</evidence>
<sequence length="661" mass="75289">ATMTSRKKSLPEKIKENLPVTGPQALSISELMRWYCYNTNTHGCLRIVASRGRLRRWIWILLTLSAVALIFWQCALLIISYYSVTVAVSVQFQELNFPAITICNINPYRYSATGELLQELERETKNALKVLYDFPLDDNESHVLRSTETSLNSESDKEVLFSRSLPLLKIEEMEQNYTIVSDVFSDVKQRVNAPLMRKMFENVAIENQGELVGFKLCDTNGSDCAIYTFNSGITAIQEWYRLHYINIMAQVSWEKKQEMGYSADDLIVTCFYNGMPCNSRNFTLFQHPVYGNCYTFNSGADGSILKTSTEASEFGLNVILYIDHKDYNPFLVTSTGAKVVIHDQNEHPFIEDMGLEVETATETSIGLQLTESHRLSSPYSNCTEDGSDVPMQNLYNTTYSFQMCLYSCFQKEMVQSCGCAHYEYPLPVDTEYCDYKKYPGWIYCYYKLRGKFAQEQLECQQVCKEACNSKEWALTKSLAHWPSLASEDWILRALNLQGSLKGNKGLSKNDLVNLGIFYKDLNLRSISESPANNIVTLLSNFGGQLGLWLSCSVVCVLEIIEVFFIDAFWIVLRQTTQKARDWWTKRKVRQAQPSLAAPTDYAGQHNPVYVSDEDPPTFSTAVHLPHSESCPVPKTPPPTYDALRIQTAFAEQISDTEDNEY</sequence>
<evidence type="ECO:0000256" key="14">
    <source>
        <dbReference type="ARBA" id="ARBA00038067"/>
    </source>
</evidence>
<dbReference type="STRING" id="7897.ENSLACP00000013216"/>
<gene>
    <name evidence="16" type="primary">SCNN1G</name>
</gene>
<keyword evidence="7" id="KW-0915">Sodium</keyword>
<organism evidence="16 17">
    <name type="scientific">Latimeria chalumnae</name>
    <name type="common">Coelacanth</name>
    <dbReference type="NCBI Taxonomy" id="7897"/>
    <lineage>
        <taxon>Eukaryota</taxon>
        <taxon>Metazoa</taxon>
        <taxon>Chordata</taxon>
        <taxon>Craniata</taxon>
        <taxon>Vertebrata</taxon>
        <taxon>Euteleostomi</taxon>
        <taxon>Coelacanthiformes</taxon>
        <taxon>Coelacanthidae</taxon>
        <taxon>Latimeria</taxon>
    </lineage>
</organism>
<dbReference type="FunFam" id="2.60.470.10:FF:000005">
    <property type="entry name" value="Amiloride-sensitive sodium channel subunit gamma"/>
    <property type="match status" value="1"/>
</dbReference>
<evidence type="ECO:0000256" key="7">
    <source>
        <dbReference type="ARBA" id="ARBA00023053"/>
    </source>
</evidence>
<evidence type="ECO:0000256" key="3">
    <source>
        <dbReference type="ARBA" id="ARBA00022461"/>
    </source>
</evidence>
<comment type="catalytic activity">
    <reaction evidence="13">
        <text>Na(+)(in) = Na(+)(out)</text>
        <dbReference type="Rhea" id="RHEA:34963"/>
        <dbReference type="ChEBI" id="CHEBI:29101"/>
    </reaction>
</comment>
<dbReference type="PRINTS" id="PR01078">
    <property type="entry name" value="AMINACHANNEL"/>
</dbReference>
<dbReference type="HOGENOM" id="CLU_020415_0_0_1"/>
<dbReference type="Gene3D" id="2.60.470.10">
    <property type="entry name" value="Acid-sensing ion channels like domains"/>
    <property type="match status" value="1"/>
</dbReference>
<dbReference type="InterPro" id="IPR004724">
    <property type="entry name" value="ENaC_chordates"/>
</dbReference>
<evidence type="ECO:0000256" key="1">
    <source>
        <dbReference type="ARBA" id="ARBA00004424"/>
    </source>
</evidence>
<dbReference type="EMBL" id="AFYH01138184">
    <property type="status" value="NOT_ANNOTATED_CDS"/>
    <property type="molecule type" value="Genomic_DNA"/>
</dbReference>
<evidence type="ECO:0000256" key="11">
    <source>
        <dbReference type="ARBA" id="ARBA00023201"/>
    </source>
</evidence>
<keyword evidence="10" id="KW-1015">Disulfide bond</keyword>
<accession>H3AU95</accession>
<comment type="subcellular location">
    <subcellularLocation>
        <location evidence="1">Apical cell membrane</location>
        <topology evidence="1">Multi-pass membrane protein</topology>
    </subcellularLocation>
</comment>